<feature type="non-terminal residue" evidence="1">
    <location>
        <position position="55"/>
    </location>
</feature>
<evidence type="ECO:0000313" key="1">
    <source>
        <dbReference type="EMBL" id="GAG30644.1"/>
    </source>
</evidence>
<accession>X0WI50</accession>
<dbReference type="EMBL" id="BARS01045251">
    <property type="protein sequence ID" value="GAG30644.1"/>
    <property type="molecule type" value="Genomic_DNA"/>
</dbReference>
<organism evidence="1">
    <name type="scientific">marine sediment metagenome</name>
    <dbReference type="NCBI Taxonomy" id="412755"/>
    <lineage>
        <taxon>unclassified sequences</taxon>
        <taxon>metagenomes</taxon>
        <taxon>ecological metagenomes</taxon>
    </lineage>
</organism>
<comment type="caution">
    <text evidence="1">The sequence shown here is derived from an EMBL/GenBank/DDBJ whole genome shotgun (WGS) entry which is preliminary data.</text>
</comment>
<name>X0WI50_9ZZZZ</name>
<sequence>MKSKMGADFANFIKKYCHKYIREAIKTKKEIKLSDIKFKTKKGRRLTLNILFYPF</sequence>
<dbReference type="AlphaFoldDB" id="X0WI50"/>
<protein>
    <submittedName>
        <fullName evidence="1">Uncharacterized protein</fullName>
    </submittedName>
</protein>
<reference evidence="1" key="1">
    <citation type="journal article" date="2014" name="Front. Microbiol.">
        <title>High frequency of phylogenetically diverse reductive dehalogenase-homologous genes in deep subseafloor sedimentary metagenomes.</title>
        <authorList>
            <person name="Kawai M."/>
            <person name="Futagami T."/>
            <person name="Toyoda A."/>
            <person name="Takaki Y."/>
            <person name="Nishi S."/>
            <person name="Hori S."/>
            <person name="Arai W."/>
            <person name="Tsubouchi T."/>
            <person name="Morono Y."/>
            <person name="Uchiyama I."/>
            <person name="Ito T."/>
            <person name="Fujiyama A."/>
            <person name="Inagaki F."/>
            <person name="Takami H."/>
        </authorList>
    </citation>
    <scope>NUCLEOTIDE SEQUENCE</scope>
    <source>
        <strain evidence="1">Expedition CK06-06</strain>
    </source>
</reference>
<gene>
    <name evidence="1" type="ORF">S01H1_68242</name>
</gene>
<proteinExistence type="predicted"/>